<evidence type="ECO:0000313" key="2">
    <source>
        <dbReference type="Proteomes" id="UP000815677"/>
    </source>
</evidence>
<dbReference type="Proteomes" id="UP000815677">
    <property type="component" value="Unassembled WGS sequence"/>
</dbReference>
<accession>A0ABQ0M1Q9</accession>
<gene>
    <name evidence="1" type="ORF">MCHLO_13768</name>
</gene>
<dbReference type="EMBL" id="DF849423">
    <property type="protein sequence ID" value="GAT57203.1"/>
    <property type="molecule type" value="Genomic_DNA"/>
</dbReference>
<organism evidence="1 2">
    <name type="scientific">Mycena chlorophos</name>
    <name type="common">Agaric fungus</name>
    <name type="synonym">Agaricus chlorophos</name>
    <dbReference type="NCBI Taxonomy" id="658473"/>
    <lineage>
        <taxon>Eukaryota</taxon>
        <taxon>Fungi</taxon>
        <taxon>Dikarya</taxon>
        <taxon>Basidiomycota</taxon>
        <taxon>Agaricomycotina</taxon>
        <taxon>Agaricomycetes</taxon>
        <taxon>Agaricomycetidae</taxon>
        <taxon>Agaricales</taxon>
        <taxon>Marasmiineae</taxon>
        <taxon>Mycenaceae</taxon>
        <taxon>Mycena</taxon>
    </lineage>
</organism>
<keyword evidence="2" id="KW-1185">Reference proteome</keyword>
<proteinExistence type="predicted"/>
<reference evidence="1" key="1">
    <citation type="submission" date="2014-09" db="EMBL/GenBank/DDBJ databases">
        <title>Genome sequence of the luminous mushroom Mycena chlorophos for searching fungal bioluminescence genes.</title>
        <authorList>
            <person name="Tanaka Y."/>
            <person name="Kasuga D."/>
            <person name="Oba Y."/>
            <person name="Hase S."/>
            <person name="Sato K."/>
            <person name="Oba Y."/>
            <person name="Sakakibara Y."/>
        </authorList>
    </citation>
    <scope>NUCLEOTIDE SEQUENCE</scope>
</reference>
<name>A0ABQ0M1Q9_MYCCL</name>
<sequence>MSLPSPRLPRPFSRPGTDEAYIKWRDAIYRAVEYLVARGLSGETTARQLFLQARFDAPEHEGEVYTYAASCLFDLLFEWEDTGDFVPLLADLFKELTSEATNRQSASSGEKSPWWAPQEVICTTIKAKACAPPLPPGYEEARMSLIPVPDPSYVKSDATLVSEFATYGHRHESNLHFWALLRRLAASGFYDPMDLCRGPAAGYLLDVLEMPTLRALWETDWAAFSLPQSEKEPLASPKDDEVAANRRKLFLRAARKLAADRRVPMEWRGRFALWVADVARKPH</sequence>
<evidence type="ECO:0000313" key="1">
    <source>
        <dbReference type="EMBL" id="GAT57203.1"/>
    </source>
</evidence>
<protein>
    <submittedName>
        <fullName evidence="1">Uncharacterized protein</fullName>
    </submittedName>
</protein>